<gene>
    <name evidence="2" type="ORF">CY34DRAFT_66010</name>
</gene>
<proteinExistence type="predicted"/>
<dbReference type="STRING" id="930992.A0A0D0AJL6"/>
<feature type="non-terminal residue" evidence="2">
    <location>
        <position position="56"/>
    </location>
</feature>
<reference evidence="2 3" key="1">
    <citation type="submission" date="2014-04" db="EMBL/GenBank/DDBJ databases">
        <authorList>
            <consortium name="DOE Joint Genome Institute"/>
            <person name="Kuo A."/>
            <person name="Ruytinx J."/>
            <person name="Rineau F."/>
            <person name="Colpaert J."/>
            <person name="Kohler A."/>
            <person name="Nagy L.G."/>
            <person name="Floudas D."/>
            <person name="Copeland A."/>
            <person name="Barry K.W."/>
            <person name="Cichocki N."/>
            <person name="Veneault-Fourrey C."/>
            <person name="LaButti K."/>
            <person name="Lindquist E.A."/>
            <person name="Lipzen A."/>
            <person name="Lundell T."/>
            <person name="Morin E."/>
            <person name="Murat C."/>
            <person name="Sun H."/>
            <person name="Tunlid A."/>
            <person name="Henrissat B."/>
            <person name="Grigoriev I.V."/>
            <person name="Hibbett D.S."/>
            <person name="Martin F."/>
            <person name="Nordberg H.P."/>
            <person name="Cantor M.N."/>
            <person name="Hua S.X."/>
        </authorList>
    </citation>
    <scope>NUCLEOTIDE SEQUENCE [LARGE SCALE GENOMIC DNA]</scope>
    <source>
        <strain evidence="2 3">UH-Slu-Lm8-n1</strain>
    </source>
</reference>
<evidence type="ECO:0000313" key="3">
    <source>
        <dbReference type="Proteomes" id="UP000054485"/>
    </source>
</evidence>
<reference evidence="3" key="2">
    <citation type="submission" date="2015-01" db="EMBL/GenBank/DDBJ databases">
        <title>Evolutionary Origins and Diversification of the Mycorrhizal Mutualists.</title>
        <authorList>
            <consortium name="DOE Joint Genome Institute"/>
            <consortium name="Mycorrhizal Genomics Consortium"/>
            <person name="Kohler A."/>
            <person name="Kuo A."/>
            <person name="Nagy L.G."/>
            <person name="Floudas D."/>
            <person name="Copeland A."/>
            <person name="Barry K.W."/>
            <person name="Cichocki N."/>
            <person name="Veneault-Fourrey C."/>
            <person name="LaButti K."/>
            <person name="Lindquist E.A."/>
            <person name="Lipzen A."/>
            <person name="Lundell T."/>
            <person name="Morin E."/>
            <person name="Murat C."/>
            <person name="Riley R."/>
            <person name="Ohm R."/>
            <person name="Sun H."/>
            <person name="Tunlid A."/>
            <person name="Henrissat B."/>
            <person name="Grigoriev I.V."/>
            <person name="Hibbett D.S."/>
            <person name="Martin F."/>
        </authorList>
    </citation>
    <scope>NUCLEOTIDE SEQUENCE [LARGE SCALE GENOMIC DNA]</scope>
    <source>
        <strain evidence="3">UH-Slu-Lm8-n1</strain>
    </source>
</reference>
<dbReference type="HOGENOM" id="CLU_212413_0_0_1"/>
<dbReference type="InParanoid" id="A0A0D0AJL6"/>
<dbReference type="Proteomes" id="UP000054485">
    <property type="component" value="Unassembled WGS sequence"/>
</dbReference>
<evidence type="ECO:0000313" key="2">
    <source>
        <dbReference type="EMBL" id="KIK32143.1"/>
    </source>
</evidence>
<organism evidence="2 3">
    <name type="scientific">Suillus luteus UH-Slu-Lm8-n1</name>
    <dbReference type="NCBI Taxonomy" id="930992"/>
    <lineage>
        <taxon>Eukaryota</taxon>
        <taxon>Fungi</taxon>
        <taxon>Dikarya</taxon>
        <taxon>Basidiomycota</taxon>
        <taxon>Agaricomycotina</taxon>
        <taxon>Agaricomycetes</taxon>
        <taxon>Agaricomycetidae</taxon>
        <taxon>Boletales</taxon>
        <taxon>Suillineae</taxon>
        <taxon>Suillaceae</taxon>
        <taxon>Suillus</taxon>
    </lineage>
</organism>
<dbReference type="InterPro" id="IPR056924">
    <property type="entry name" value="SH3_Tf2-1"/>
</dbReference>
<dbReference type="EMBL" id="KN836379">
    <property type="protein sequence ID" value="KIK32143.1"/>
    <property type="molecule type" value="Genomic_DNA"/>
</dbReference>
<name>A0A0D0AJL6_9AGAM</name>
<sequence length="56" mass="6460">LSLPKGRARKLSPKYIGPFKILKDYKNNSFLLDIPSELKQRGLHPAFHAHLLRVHV</sequence>
<dbReference type="Pfam" id="PF24626">
    <property type="entry name" value="SH3_Tf2-1"/>
    <property type="match status" value="1"/>
</dbReference>
<keyword evidence="3" id="KW-1185">Reference proteome</keyword>
<dbReference type="OrthoDB" id="3211671at2759"/>
<accession>A0A0D0AJL6</accession>
<evidence type="ECO:0000259" key="1">
    <source>
        <dbReference type="Pfam" id="PF24626"/>
    </source>
</evidence>
<feature type="domain" description="Tf2-1-like SH3-like" evidence="1">
    <location>
        <begin position="6"/>
        <end position="53"/>
    </location>
</feature>
<dbReference type="AlphaFoldDB" id="A0A0D0AJL6"/>
<protein>
    <recommendedName>
        <fullName evidence="1">Tf2-1-like SH3-like domain-containing protein</fullName>
    </recommendedName>
</protein>
<feature type="non-terminal residue" evidence="2">
    <location>
        <position position="1"/>
    </location>
</feature>